<evidence type="ECO:0000256" key="2">
    <source>
        <dbReference type="ARBA" id="ARBA00022801"/>
    </source>
</evidence>
<sequence length="383" mass="43603">MQVSRLFPSYNTSPQAPDATGMSSSATELAAKIKLGWNIGNTMEAPAVTAWGNPAITEDYVKAVKQQGFNAIRIPCAWDWDWRKDYSWAGDNIHIEDYKTARIKSEWLNRVKEVVGYCVNNDMYVLLNIHYDGGWLEHNCKPEKVDSVSAKQKAYWEQIATAMRDFDEHLMFASANEPAVKTVEEMEALHTYHQTFINAVRSTGGRNSYRVLVVQGPGTNIEKSNDLMNMPSDEIEGRLMAEVHFYSPSQFCILTEDVSWGKMVYYWGKDYHSDIEPERNATYGEEDEVDQSFRLAKSKFVDKGIPVILGEYGTYRRGNSDNVPKELEKHNNSVDHWITYVTGKALENGLIPFWWDTGGLIDRSDYTVKDQRTLDAIMAGANQ</sequence>
<evidence type="ECO:0000256" key="7">
    <source>
        <dbReference type="RuleBase" id="RU361153"/>
    </source>
</evidence>
<gene>
    <name evidence="10" type="ORF">LH29_12920</name>
</gene>
<dbReference type="InterPro" id="IPR001547">
    <property type="entry name" value="Glyco_hydro_5"/>
</dbReference>
<dbReference type="AlphaFoldDB" id="A0A0D8JAL7"/>
<keyword evidence="6" id="KW-0624">Polysaccharide degradation</keyword>
<evidence type="ECO:0000256" key="1">
    <source>
        <dbReference type="ARBA" id="ARBA00005641"/>
    </source>
</evidence>
<dbReference type="InterPro" id="IPR050386">
    <property type="entry name" value="Glycosyl_hydrolase_5"/>
</dbReference>
<dbReference type="InterPro" id="IPR017853">
    <property type="entry name" value="GH"/>
</dbReference>
<feature type="region of interest" description="Disordered" evidence="8">
    <location>
        <begin position="1"/>
        <end position="22"/>
    </location>
</feature>
<dbReference type="Proteomes" id="UP000032544">
    <property type="component" value="Unassembled WGS sequence"/>
</dbReference>
<feature type="domain" description="Glycoside hydrolase family 5" evidence="9">
    <location>
        <begin position="48"/>
        <end position="357"/>
    </location>
</feature>
<dbReference type="SUPFAM" id="SSF51445">
    <property type="entry name" value="(Trans)glycosidases"/>
    <property type="match status" value="1"/>
</dbReference>
<comment type="similarity">
    <text evidence="1 7">Belongs to the glycosyl hydrolase 5 (cellulase A) family.</text>
</comment>
<dbReference type="STRING" id="1544798.LH29_12920"/>
<dbReference type="EMBL" id="JRHC01000002">
    <property type="protein sequence ID" value="KJF43952.1"/>
    <property type="molecule type" value="Genomic_DNA"/>
</dbReference>
<keyword evidence="3" id="KW-0136">Cellulose degradation</keyword>
<dbReference type="PANTHER" id="PTHR31297">
    <property type="entry name" value="GLUCAN ENDO-1,6-BETA-GLUCOSIDASE B"/>
    <property type="match status" value="1"/>
</dbReference>
<evidence type="ECO:0000256" key="4">
    <source>
        <dbReference type="ARBA" id="ARBA00023277"/>
    </source>
</evidence>
<accession>A0A0D8JAL7</accession>
<dbReference type="PANTHER" id="PTHR31297:SF41">
    <property type="entry name" value="ENDOGLUCANASE, PUTATIVE (AFU_ORTHOLOGUE AFUA_5G01830)-RELATED"/>
    <property type="match status" value="1"/>
</dbReference>
<proteinExistence type="inferred from homology"/>
<comment type="caution">
    <text evidence="10">The sequence shown here is derived from an EMBL/GenBank/DDBJ whole genome shotgun (WGS) entry which is preliminary data.</text>
</comment>
<evidence type="ECO:0000256" key="3">
    <source>
        <dbReference type="ARBA" id="ARBA00023001"/>
    </source>
</evidence>
<keyword evidence="2 7" id="KW-0378">Hydrolase</keyword>
<evidence type="ECO:0000313" key="11">
    <source>
        <dbReference type="Proteomes" id="UP000032544"/>
    </source>
</evidence>
<evidence type="ECO:0000313" key="10">
    <source>
        <dbReference type="EMBL" id="KJF43952.1"/>
    </source>
</evidence>
<dbReference type="GO" id="GO:0005576">
    <property type="term" value="C:extracellular region"/>
    <property type="evidence" value="ECO:0007669"/>
    <property type="project" value="TreeGrafter"/>
</dbReference>
<keyword evidence="5 7" id="KW-0326">Glycosidase</keyword>
<dbReference type="GO" id="GO:0008422">
    <property type="term" value="F:beta-glucosidase activity"/>
    <property type="evidence" value="ECO:0007669"/>
    <property type="project" value="TreeGrafter"/>
</dbReference>
<reference evidence="10 11" key="1">
    <citation type="submission" date="2014-09" db="EMBL/GenBank/DDBJ databases">
        <title>Draft Genome Sequence of Draconibacterium sp. JN14CK-3.</title>
        <authorList>
            <person name="Dong C."/>
            <person name="Lai Q."/>
            <person name="Shao Z."/>
        </authorList>
    </citation>
    <scope>NUCLEOTIDE SEQUENCE [LARGE SCALE GENOMIC DNA]</scope>
    <source>
        <strain evidence="10 11">JN14CK-3</strain>
    </source>
</reference>
<evidence type="ECO:0000256" key="8">
    <source>
        <dbReference type="SAM" id="MobiDB-lite"/>
    </source>
</evidence>
<evidence type="ECO:0000256" key="6">
    <source>
        <dbReference type="ARBA" id="ARBA00023326"/>
    </source>
</evidence>
<organism evidence="10 11">
    <name type="scientific">Draconibacterium sediminis</name>
    <dbReference type="NCBI Taxonomy" id="1544798"/>
    <lineage>
        <taxon>Bacteria</taxon>
        <taxon>Pseudomonadati</taxon>
        <taxon>Bacteroidota</taxon>
        <taxon>Bacteroidia</taxon>
        <taxon>Marinilabiliales</taxon>
        <taxon>Prolixibacteraceae</taxon>
        <taxon>Draconibacterium</taxon>
    </lineage>
</organism>
<evidence type="ECO:0000256" key="5">
    <source>
        <dbReference type="ARBA" id="ARBA00023295"/>
    </source>
</evidence>
<dbReference type="GO" id="GO:0030245">
    <property type="term" value="P:cellulose catabolic process"/>
    <property type="evidence" value="ECO:0007669"/>
    <property type="project" value="UniProtKB-KW"/>
</dbReference>
<keyword evidence="4" id="KW-0119">Carbohydrate metabolism</keyword>
<protein>
    <submittedName>
        <fullName evidence="10">Dihydroxy-acid dehydratase</fullName>
    </submittedName>
</protein>
<evidence type="ECO:0000259" key="9">
    <source>
        <dbReference type="Pfam" id="PF00150"/>
    </source>
</evidence>
<keyword evidence="11" id="KW-1185">Reference proteome</keyword>
<dbReference type="GO" id="GO:0009986">
    <property type="term" value="C:cell surface"/>
    <property type="evidence" value="ECO:0007669"/>
    <property type="project" value="TreeGrafter"/>
</dbReference>
<name>A0A0D8JAL7_9BACT</name>
<dbReference type="PATRIC" id="fig|1544798.3.peg.2742"/>
<dbReference type="Pfam" id="PF00150">
    <property type="entry name" value="Cellulase"/>
    <property type="match status" value="1"/>
</dbReference>
<dbReference type="Gene3D" id="3.20.20.80">
    <property type="entry name" value="Glycosidases"/>
    <property type="match status" value="1"/>
</dbReference>